<dbReference type="InterPro" id="IPR013783">
    <property type="entry name" value="Ig-like_fold"/>
</dbReference>
<dbReference type="SMART" id="SM00642">
    <property type="entry name" value="Aamy"/>
    <property type="match status" value="1"/>
</dbReference>
<dbReference type="AlphaFoldDB" id="A0A938X940"/>
<protein>
    <submittedName>
        <fullName evidence="5">Glycoside hydrolase family 13 protein</fullName>
    </submittedName>
</protein>
<dbReference type="EMBL" id="JACJKS010000001">
    <property type="protein sequence ID" value="MBM6947163.1"/>
    <property type="molecule type" value="Genomic_DNA"/>
</dbReference>
<evidence type="ECO:0000313" key="6">
    <source>
        <dbReference type="Proteomes" id="UP000705508"/>
    </source>
</evidence>
<dbReference type="CDD" id="cd02857">
    <property type="entry name" value="E_set_CDase_PDE_N"/>
    <property type="match status" value="1"/>
</dbReference>
<dbReference type="Gene3D" id="2.60.40.1180">
    <property type="entry name" value="Golgi alpha-mannosidase II"/>
    <property type="match status" value="1"/>
</dbReference>
<evidence type="ECO:0000256" key="2">
    <source>
        <dbReference type="ARBA" id="ARBA00022801"/>
    </source>
</evidence>
<dbReference type="Pfam" id="PF02903">
    <property type="entry name" value="Alpha-amylase_N"/>
    <property type="match status" value="1"/>
</dbReference>
<dbReference type="InterPro" id="IPR013780">
    <property type="entry name" value="Glyco_hydro_b"/>
</dbReference>
<proteinExistence type="inferred from homology"/>
<dbReference type="Pfam" id="PF00128">
    <property type="entry name" value="Alpha-amylase"/>
    <property type="match status" value="2"/>
</dbReference>
<accession>A0A938X940</accession>
<evidence type="ECO:0000313" key="5">
    <source>
        <dbReference type="EMBL" id="MBM6947163.1"/>
    </source>
</evidence>
<dbReference type="Gene3D" id="3.20.20.80">
    <property type="entry name" value="Glycosidases"/>
    <property type="match status" value="1"/>
</dbReference>
<dbReference type="PANTHER" id="PTHR10357:SF210">
    <property type="entry name" value="MALTODEXTRIN GLUCOSIDASE"/>
    <property type="match status" value="1"/>
</dbReference>
<dbReference type="GO" id="GO:0005975">
    <property type="term" value="P:carbohydrate metabolic process"/>
    <property type="evidence" value="ECO:0007669"/>
    <property type="project" value="InterPro"/>
</dbReference>
<evidence type="ECO:0000256" key="1">
    <source>
        <dbReference type="ARBA" id="ARBA00008061"/>
    </source>
</evidence>
<feature type="domain" description="Glycosyl hydrolase family 13 catalytic" evidence="4">
    <location>
        <begin position="123"/>
        <end position="578"/>
    </location>
</feature>
<dbReference type="SUPFAM" id="SSF81296">
    <property type="entry name" value="E set domains"/>
    <property type="match status" value="1"/>
</dbReference>
<evidence type="ECO:0000259" key="4">
    <source>
        <dbReference type="SMART" id="SM00642"/>
    </source>
</evidence>
<dbReference type="SUPFAM" id="SSF51011">
    <property type="entry name" value="Glycosyl hydrolase domain"/>
    <property type="match status" value="1"/>
</dbReference>
<dbReference type="SUPFAM" id="SSF51445">
    <property type="entry name" value="(Trans)glycosidases"/>
    <property type="match status" value="1"/>
</dbReference>
<dbReference type="InterPro" id="IPR017853">
    <property type="entry name" value="GH"/>
</dbReference>
<dbReference type="InterPro" id="IPR004185">
    <property type="entry name" value="Glyco_hydro_13_lg-like_dom"/>
</dbReference>
<reference evidence="5" key="2">
    <citation type="journal article" date="2021" name="Sci. Rep.">
        <title>The distribution of antibiotic resistance genes in chicken gut microbiota commensals.</title>
        <authorList>
            <person name="Juricova H."/>
            <person name="Matiasovicova J."/>
            <person name="Kubasova T."/>
            <person name="Cejkova D."/>
            <person name="Rychlik I."/>
        </authorList>
    </citation>
    <scope>NUCLEOTIDE SEQUENCE</scope>
    <source>
        <strain evidence="5">An582</strain>
    </source>
</reference>
<keyword evidence="2 5" id="KW-0378">Hydrolase</keyword>
<gene>
    <name evidence="5" type="ORF">H6A20_00605</name>
</gene>
<dbReference type="InterPro" id="IPR014756">
    <property type="entry name" value="Ig_E-set"/>
</dbReference>
<dbReference type="Proteomes" id="UP000705508">
    <property type="component" value="Unassembled WGS sequence"/>
</dbReference>
<dbReference type="RefSeq" id="WP_204905216.1">
    <property type="nucleotide sequence ID" value="NZ_JACJKS010000001.1"/>
</dbReference>
<evidence type="ECO:0000256" key="3">
    <source>
        <dbReference type="ARBA" id="ARBA00023295"/>
    </source>
</evidence>
<reference evidence="5" key="1">
    <citation type="submission" date="2020-08" db="EMBL/GenBank/DDBJ databases">
        <authorList>
            <person name="Cejkova D."/>
            <person name="Kubasova T."/>
            <person name="Jahodarova E."/>
            <person name="Rychlik I."/>
        </authorList>
    </citation>
    <scope>NUCLEOTIDE SEQUENCE</scope>
    <source>
        <strain evidence="5">An582</strain>
    </source>
</reference>
<comment type="similarity">
    <text evidence="1">Belongs to the glycosyl hydrolase 13 family.</text>
</comment>
<dbReference type="GO" id="GO:0004553">
    <property type="term" value="F:hydrolase activity, hydrolyzing O-glycosyl compounds"/>
    <property type="evidence" value="ECO:0007669"/>
    <property type="project" value="InterPro"/>
</dbReference>
<dbReference type="PANTHER" id="PTHR10357">
    <property type="entry name" value="ALPHA-AMYLASE FAMILY MEMBER"/>
    <property type="match status" value="1"/>
</dbReference>
<comment type="caution">
    <text evidence="5">The sequence shown here is derived from an EMBL/GenBank/DDBJ whole genome shotgun (WGS) entry which is preliminary data.</text>
</comment>
<sequence>MNLLALFCDGTGNYVFPPEPLPGQQVTLQFRTAADDVDSVCLLAGGREYEMEKRGTAGIFDFYAVTFTLGNENLRYSFRISSGTEVWYYNQFGVSRWRVEEYEFQLAPGFSTPDWAKGAVMYQIFVDRFCNGDPSNDVVDGEYAYIGEPTVQVKDWGKYPSAMDVRSFYGGDLKGVMEKLDYLQDLGVEVIYFNPLFVSPSNHKYDTQDYDYIDPHFGVILEDGGEPLAAGDTDNAHAAKYQKRVADKRNLEASNQLFIELVEELHRRGMKVILDGVFNHCGSFNKWMDRERIYENQAGYEKGAFVSADSPYRDFFEFFENRDECWPYNGSYDGWWGHDTLPKLNYEGSKELEEYILAIGRKWVSPPYNVDGWRLDVAADLGHSTEYNHEFWKKFRREVKKANPDALILAEHYGDPKEWMQGDEWDSVMNYDAFMEPVTWFLTGMEKHSEEDREELHGNTDSFLRSIFHHASHMLTPSQQVAMNELSNHDHSRFLTRTNHMVGRAKDLGPEKAEEYVSLPVMREAVAIQMTWVGAPTIYYGDEAGLCGFTDPDNRRTYPWGRENRELIAYHRELIRIHKNYEVFRTGSLQWLVKRENILAYGRFNDEDQFVIVVNHGSELAEVRVPVWVLGLPMDSRMRRVMYSYEEGYTTEYDEIHVIDGEIVVNMGSHSVLIAKNKEF</sequence>
<dbReference type="Gene3D" id="2.60.40.10">
    <property type="entry name" value="Immunoglobulins"/>
    <property type="match status" value="1"/>
</dbReference>
<keyword evidence="3" id="KW-0326">Glycosidase</keyword>
<name>A0A938X940_9CLOT</name>
<dbReference type="CDD" id="cd11338">
    <property type="entry name" value="AmyAc_CMD"/>
    <property type="match status" value="1"/>
</dbReference>
<organism evidence="5 6">
    <name type="scientific">Mordavella massiliensis</name>
    <dbReference type="NCBI Taxonomy" id="1871024"/>
    <lineage>
        <taxon>Bacteria</taxon>
        <taxon>Bacillati</taxon>
        <taxon>Bacillota</taxon>
        <taxon>Clostridia</taxon>
        <taxon>Eubacteriales</taxon>
        <taxon>Clostridiaceae</taxon>
        <taxon>Mordavella</taxon>
    </lineage>
</organism>
<dbReference type="InterPro" id="IPR006047">
    <property type="entry name" value="GH13_cat_dom"/>
</dbReference>